<feature type="transmembrane region" description="Helical" evidence="11">
    <location>
        <begin position="13"/>
        <end position="39"/>
    </location>
</feature>
<sequence>MAYADQKMSGGKITALVIVALLHALLGYALVTGLALSVVKKATEKLNTFDVEEPPPPPPPEEPPPPPPDVPQLQPPPVVTPPPIVRNPNPPPVVVQSVPTPPPVFVPTPIAAPPAPPAPVAAPPAPPPPRVSKAAGLRGNPGQFFGADNYPPAAIRAGAEGRVVARLSVGADGRVSDCTVTTSSGNSDLDNTTCRIARSRVRFTPAQDQEGNPIASTYTLPVRWELPED</sequence>
<dbReference type="GO" id="GO:0055085">
    <property type="term" value="P:transmembrane transport"/>
    <property type="evidence" value="ECO:0007669"/>
    <property type="project" value="InterPro"/>
</dbReference>
<keyword evidence="4" id="KW-1003">Cell membrane</keyword>
<evidence type="ECO:0000256" key="9">
    <source>
        <dbReference type="ARBA" id="ARBA00023136"/>
    </source>
</evidence>
<evidence type="ECO:0000256" key="6">
    <source>
        <dbReference type="ARBA" id="ARBA00022692"/>
    </source>
</evidence>
<evidence type="ECO:0000313" key="13">
    <source>
        <dbReference type="EMBL" id="PAX06578.1"/>
    </source>
</evidence>
<evidence type="ECO:0000256" key="8">
    <source>
        <dbReference type="ARBA" id="ARBA00022989"/>
    </source>
</evidence>
<dbReference type="Pfam" id="PF03544">
    <property type="entry name" value="TonB_C"/>
    <property type="match status" value="1"/>
</dbReference>
<dbReference type="Proteomes" id="UP000218151">
    <property type="component" value="Unassembled WGS sequence"/>
</dbReference>
<evidence type="ECO:0000259" key="12">
    <source>
        <dbReference type="PROSITE" id="PS52015"/>
    </source>
</evidence>
<evidence type="ECO:0000256" key="1">
    <source>
        <dbReference type="ARBA" id="ARBA00004383"/>
    </source>
</evidence>
<keyword evidence="7" id="KW-0653">Protein transport</keyword>
<keyword evidence="5" id="KW-0997">Cell inner membrane</keyword>
<dbReference type="GO" id="GO:0015031">
    <property type="term" value="P:protein transport"/>
    <property type="evidence" value="ECO:0007669"/>
    <property type="project" value="UniProtKB-KW"/>
</dbReference>
<keyword evidence="6 11" id="KW-0812">Transmembrane</keyword>
<evidence type="ECO:0000256" key="2">
    <source>
        <dbReference type="ARBA" id="ARBA00006555"/>
    </source>
</evidence>
<dbReference type="InterPro" id="IPR051045">
    <property type="entry name" value="TonB-dependent_transducer"/>
</dbReference>
<protein>
    <submittedName>
        <fullName evidence="13">Energy transducer TonB</fullName>
    </submittedName>
</protein>
<accession>A0A2A2SBE7</accession>
<evidence type="ECO:0000256" key="4">
    <source>
        <dbReference type="ARBA" id="ARBA00022475"/>
    </source>
</evidence>
<dbReference type="AlphaFoldDB" id="A0A2A2SBE7"/>
<dbReference type="EMBL" id="NSLI01000005">
    <property type="protein sequence ID" value="PAX06578.1"/>
    <property type="molecule type" value="Genomic_DNA"/>
</dbReference>
<comment type="subcellular location">
    <subcellularLocation>
        <location evidence="1">Cell inner membrane</location>
        <topology evidence="1">Single-pass membrane protein</topology>
        <orientation evidence="1">Periplasmic side</orientation>
    </subcellularLocation>
</comment>
<feature type="compositionally biased region" description="Pro residues" evidence="10">
    <location>
        <begin position="54"/>
        <end position="90"/>
    </location>
</feature>
<dbReference type="Gene3D" id="3.30.1150.10">
    <property type="match status" value="1"/>
</dbReference>
<reference evidence="14" key="1">
    <citation type="submission" date="2017-09" db="EMBL/GenBank/DDBJ databases">
        <authorList>
            <person name="Feng G."/>
            <person name="Zhu H."/>
        </authorList>
    </citation>
    <scope>NUCLEOTIDE SEQUENCE [LARGE SCALE GENOMIC DNA]</scope>
    <source>
        <strain evidence="14">1PNM-20</strain>
    </source>
</reference>
<evidence type="ECO:0000256" key="3">
    <source>
        <dbReference type="ARBA" id="ARBA00022448"/>
    </source>
</evidence>
<evidence type="ECO:0000313" key="14">
    <source>
        <dbReference type="Proteomes" id="UP000218151"/>
    </source>
</evidence>
<dbReference type="GO" id="GO:0031992">
    <property type="term" value="F:energy transducer activity"/>
    <property type="evidence" value="ECO:0007669"/>
    <property type="project" value="TreeGrafter"/>
</dbReference>
<evidence type="ECO:0000256" key="7">
    <source>
        <dbReference type="ARBA" id="ARBA00022927"/>
    </source>
</evidence>
<comment type="similarity">
    <text evidence="2">Belongs to the TonB family.</text>
</comment>
<keyword evidence="3" id="KW-0813">Transport</keyword>
<proteinExistence type="inferred from homology"/>
<keyword evidence="9 11" id="KW-0472">Membrane</keyword>
<feature type="domain" description="TonB C-terminal" evidence="12">
    <location>
        <begin position="135"/>
        <end position="229"/>
    </location>
</feature>
<keyword evidence="8 11" id="KW-1133">Transmembrane helix</keyword>
<organism evidence="13 14">
    <name type="scientific">Sphingomonas lenta</name>
    <dbReference type="NCBI Taxonomy" id="1141887"/>
    <lineage>
        <taxon>Bacteria</taxon>
        <taxon>Pseudomonadati</taxon>
        <taxon>Pseudomonadota</taxon>
        <taxon>Alphaproteobacteria</taxon>
        <taxon>Sphingomonadales</taxon>
        <taxon>Sphingomonadaceae</taxon>
        <taxon>Sphingomonas</taxon>
    </lineage>
</organism>
<keyword evidence="14" id="KW-1185">Reference proteome</keyword>
<dbReference type="PROSITE" id="PS52015">
    <property type="entry name" value="TONB_CTD"/>
    <property type="match status" value="1"/>
</dbReference>
<dbReference type="GO" id="GO:0098797">
    <property type="term" value="C:plasma membrane protein complex"/>
    <property type="evidence" value="ECO:0007669"/>
    <property type="project" value="TreeGrafter"/>
</dbReference>
<dbReference type="PANTHER" id="PTHR33446">
    <property type="entry name" value="PROTEIN TONB-RELATED"/>
    <property type="match status" value="1"/>
</dbReference>
<dbReference type="PANTHER" id="PTHR33446:SF2">
    <property type="entry name" value="PROTEIN TONB"/>
    <property type="match status" value="1"/>
</dbReference>
<dbReference type="RefSeq" id="WP_095999323.1">
    <property type="nucleotide sequence ID" value="NZ_NSLI01000005.1"/>
</dbReference>
<evidence type="ECO:0000256" key="11">
    <source>
        <dbReference type="SAM" id="Phobius"/>
    </source>
</evidence>
<gene>
    <name evidence="13" type="ORF">CKY28_15610</name>
</gene>
<name>A0A2A2SBE7_9SPHN</name>
<dbReference type="OrthoDB" id="7585155at2"/>
<evidence type="ECO:0000256" key="5">
    <source>
        <dbReference type="ARBA" id="ARBA00022519"/>
    </source>
</evidence>
<dbReference type="InterPro" id="IPR006260">
    <property type="entry name" value="TonB/TolA_C"/>
</dbReference>
<dbReference type="NCBIfam" id="TIGR01352">
    <property type="entry name" value="tonB_Cterm"/>
    <property type="match status" value="1"/>
</dbReference>
<evidence type="ECO:0000256" key="10">
    <source>
        <dbReference type="SAM" id="MobiDB-lite"/>
    </source>
</evidence>
<comment type="caution">
    <text evidence="13">The sequence shown here is derived from an EMBL/GenBank/DDBJ whole genome shotgun (WGS) entry which is preliminary data.</text>
</comment>
<feature type="region of interest" description="Disordered" evidence="10">
    <location>
        <begin position="49"/>
        <end position="90"/>
    </location>
</feature>
<dbReference type="SUPFAM" id="SSF74653">
    <property type="entry name" value="TolA/TonB C-terminal domain"/>
    <property type="match status" value="1"/>
</dbReference>
<dbReference type="InterPro" id="IPR037682">
    <property type="entry name" value="TonB_C"/>
</dbReference>